<dbReference type="Gene3D" id="2.170.130.10">
    <property type="entry name" value="TonB-dependent receptor, plug domain"/>
    <property type="match status" value="1"/>
</dbReference>
<name>A0A562TBT8_CHIJA</name>
<dbReference type="InterPro" id="IPR000531">
    <property type="entry name" value="Beta-barrel_TonB"/>
</dbReference>
<feature type="domain" description="TonB-dependent receptor-like beta-barrel" evidence="11">
    <location>
        <begin position="408"/>
        <end position="908"/>
    </location>
</feature>
<dbReference type="AlphaFoldDB" id="A0A562TBT8"/>
<proteinExistence type="inferred from homology"/>
<feature type="chain" id="PRO_5022241287" evidence="10">
    <location>
        <begin position="26"/>
        <end position="1010"/>
    </location>
</feature>
<dbReference type="InterPro" id="IPR023996">
    <property type="entry name" value="TonB-dep_OMP_SusC/RagA"/>
</dbReference>
<accession>A0A562TBT8</accession>
<dbReference type="Pfam" id="PF00593">
    <property type="entry name" value="TonB_dep_Rec_b-barrel"/>
    <property type="match status" value="1"/>
</dbReference>
<comment type="caution">
    <text evidence="13">The sequence shown here is derived from an EMBL/GenBank/DDBJ whole genome shotgun (WGS) entry which is preliminary data.</text>
</comment>
<evidence type="ECO:0000259" key="12">
    <source>
        <dbReference type="Pfam" id="PF07715"/>
    </source>
</evidence>
<dbReference type="SUPFAM" id="SSF49464">
    <property type="entry name" value="Carboxypeptidase regulatory domain-like"/>
    <property type="match status" value="1"/>
</dbReference>
<protein>
    <submittedName>
        <fullName evidence="13">TonB-linked SusC/RagA family outer membrane protein</fullName>
    </submittedName>
</protein>
<feature type="signal peptide" evidence="10">
    <location>
        <begin position="1"/>
        <end position="25"/>
    </location>
</feature>
<gene>
    <name evidence="13" type="ORF">LX66_0398</name>
</gene>
<dbReference type="InterPro" id="IPR023997">
    <property type="entry name" value="TonB-dep_OMP_SusC/RagA_CS"/>
</dbReference>
<evidence type="ECO:0000256" key="5">
    <source>
        <dbReference type="ARBA" id="ARBA00023077"/>
    </source>
</evidence>
<dbReference type="NCBIfam" id="TIGR04057">
    <property type="entry name" value="SusC_RagA_signa"/>
    <property type="match status" value="1"/>
</dbReference>
<keyword evidence="7 8" id="KW-0998">Cell outer membrane</keyword>
<dbReference type="Pfam" id="PF13715">
    <property type="entry name" value="CarbopepD_reg_2"/>
    <property type="match status" value="1"/>
</dbReference>
<evidence type="ECO:0000256" key="6">
    <source>
        <dbReference type="ARBA" id="ARBA00023136"/>
    </source>
</evidence>
<evidence type="ECO:0000259" key="11">
    <source>
        <dbReference type="Pfam" id="PF00593"/>
    </source>
</evidence>
<keyword evidence="10" id="KW-0732">Signal</keyword>
<keyword evidence="3 8" id="KW-1134">Transmembrane beta strand</keyword>
<evidence type="ECO:0000256" key="2">
    <source>
        <dbReference type="ARBA" id="ARBA00022448"/>
    </source>
</evidence>
<keyword evidence="4 8" id="KW-0812">Transmembrane</keyword>
<dbReference type="InterPro" id="IPR037066">
    <property type="entry name" value="Plug_dom_sf"/>
</dbReference>
<dbReference type="InterPro" id="IPR039426">
    <property type="entry name" value="TonB-dep_rcpt-like"/>
</dbReference>
<sequence>MTLKPHLLLCIAILCCVGICSYAQSVSLQGKVIDKSGLPVIGATVKIKDTNKGATAGADGTFTLSYEGTATLVATAIGFNPAEVTVSNQSSITITMSENQEELSEVVVTALGVKREKRVLTYSAQEVQGATLVEAKEPNIVNALSGKVPGVQITSASGTPGSSSRIVIRGATSFFGNNQALIVVDGVPINNDETGNLTMGPGTNRLADIDPGIIENISVLKGAAATALYGSAGARGVLMITTKSGRGNVDKKPVVTVSQDISFETPWFPEVQEKYAQGERGIYYNGEDQKTSSSWGPLMDTLMIDGQKAKKYNQLKDFFRTGVTSNSTISVTGGNGSSDYLMSYSYLNQTGTVPETDYKRHALFAKYNTKILKNLNSVFQLNYSSSNNNRQPEGYTLESPIWTIYTAPISWNPQPYLNPDGTQRVFRYSRNNPYWALDNIHNGARVNRFIPVITLSYNPLSWLTITERMGADIYTEQDKYTEAIGSVSNPTGKIIEQNINFRQFNHDFMINANKTWGDFNVNLLLGNNVFSTYSQYQRATGTGLSVAGFDNIGQASNISYSENHYQSRKVGFYAQSNIDYKRTLVLSLTGRFDQSSVLAEDKNSYPYGSVAGGFIFSELLSPSLSNVLSFGKVRVSYAVVGNDGVEPYQLNTPFQKPDGLPGIGAITFPYQGQSGYLLSQTLGNVNLRNEQLNEFEVGLETSLFGNRIALEASYFDRKTRNGIIPGVAIAPSTGYTGTTVNSAEMSNKGIEVLLNAKPVVGKHFSWDFSFNFSHIRNEVLAIYGDMEQLGNGFTSIVVGQPYGVIMGSSFKRNEQGQLMIDEAGLPFSDGSVNNIGNITPDWMAGLTNTLRYNQLALSFQFDMKKGGDIQNNVDGYGYFYGTPKVTENREDRVVEGISVVDGKENTISVSGQDYYRRLNAVTEAVIQDGTYIKLRTVSLSYNFGKALLPRSFLKSASFVVTGRNLWIYSPHFTGGDPETSPFGSGNGSQGIYSFSTPTSRSINFSLKASF</sequence>
<dbReference type="NCBIfam" id="TIGR04056">
    <property type="entry name" value="OMP_RagA_SusC"/>
    <property type="match status" value="1"/>
</dbReference>
<dbReference type="InterPro" id="IPR012910">
    <property type="entry name" value="Plug_dom"/>
</dbReference>
<keyword evidence="6 8" id="KW-0472">Membrane</keyword>
<dbReference type="Proteomes" id="UP000316778">
    <property type="component" value="Unassembled WGS sequence"/>
</dbReference>
<dbReference type="InterPro" id="IPR036942">
    <property type="entry name" value="Beta-barrel_TonB_sf"/>
</dbReference>
<evidence type="ECO:0000256" key="1">
    <source>
        <dbReference type="ARBA" id="ARBA00004571"/>
    </source>
</evidence>
<evidence type="ECO:0000256" key="8">
    <source>
        <dbReference type="PROSITE-ProRule" id="PRU01360"/>
    </source>
</evidence>
<dbReference type="EMBL" id="VLLG01000002">
    <property type="protein sequence ID" value="TWI91037.1"/>
    <property type="molecule type" value="Genomic_DNA"/>
</dbReference>
<dbReference type="Gene3D" id="2.60.40.1120">
    <property type="entry name" value="Carboxypeptidase-like, regulatory domain"/>
    <property type="match status" value="1"/>
</dbReference>
<keyword evidence="2 8" id="KW-0813">Transport</keyword>
<evidence type="ECO:0000256" key="7">
    <source>
        <dbReference type="ARBA" id="ARBA00023237"/>
    </source>
</evidence>
<feature type="domain" description="TonB-dependent receptor plug" evidence="12">
    <location>
        <begin position="119"/>
        <end position="237"/>
    </location>
</feature>
<keyword evidence="5 9" id="KW-0798">TonB box</keyword>
<comment type="subcellular location">
    <subcellularLocation>
        <location evidence="1 8">Cell outer membrane</location>
        <topology evidence="1 8">Multi-pass membrane protein</topology>
    </subcellularLocation>
</comment>
<dbReference type="Pfam" id="PF07715">
    <property type="entry name" value="Plug"/>
    <property type="match status" value="1"/>
</dbReference>
<organism evidence="13 14">
    <name type="scientific">Chitinophaga japonensis</name>
    <name type="common">Flexibacter japonensis</name>
    <dbReference type="NCBI Taxonomy" id="104662"/>
    <lineage>
        <taxon>Bacteria</taxon>
        <taxon>Pseudomonadati</taxon>
        <taxon>Bacteroidota</taxon>
        <taxon>Chitinophagia</taxon>
        <taxon>Chitinophagales</taxon>
        <taxon>Chitinophagaceae</taxon>
        <taxon>Chitinophaga</taxon>
    </lineage>
</organism>
<dbReference type="SUPFAM" id="SSF56935">
    <property type="entry name" value="Porins"/>
    <property type="match status" value="1"/>
</dbReference>
<dbReference type="InterPro" id="IPR008969">
    <property type="entry name" value="CarboxyPept-like_regulatory"/>
</dbReference>
<dbReference type="GO" id="GO:0009279">
    <property type="term" value="C:cell outer membrane"/>
    <property type="evidence" value="ECO:0007669"/>
    <property type="project" value="UniProtKB-SubCell"/>
</dbReference>
<dbReference type="PROSITE" id="PS52016">
    <property type="entry name" value="TONB_DEPENDENT_REC_3"/>
    <property type="match status" value="1"/>
</dbReference>
<dbReference type="OrthoDB" id="609136at2"/>
<evidence type="ECO:0000313" key="14">
    <source>
        <dbReference type="Proteomes" id="UP000316778"/>
    </source>
</evidence>
<keyword evidence="14" id="KW-1185">Reference proteome</keyword>
<evidence type="ECO:0000256" key="3">
    <source>
        <dbReference type="ARBA" id="ARBA00022452"/>
    </source>
</evidence>
<evidence type="ECO:0000256" key="4">
    <source>
        <dbReference type="ARBA" id="ARBA00022692"/>
    </source>
</evidence>
<evidence type="ECO:0000256" key="10">
    <source>
        <dbReference type="SAM" id="SignalP"/>
    </source>
</evidence>
<evidence type="ECO:0000256" key="9">
    <source>
        <dbReference type="RuleBase" id="RU003357"/>
    </source>
</evidence>
<comment type="similarity">
    <text evidence="8 9">Belongs to the TonB-dependent receptor family.</text>
</comment>
<evidence type="ECO:0000313" key="13">
    <source>
        <dbReference type="EMBL" id="TWI91037.1"/>
    </source>
</evidence>
<dbReference type="Gene3D" id="2.40.170.20">
    <property type="entry name" value="TonB-dependent receptor, beta-barrel domain"/>
    <property type="match status" value="1"/>
</dbReference>
<reference evidence="13 14" key="1">
    <citation type="journal article" date="2013" name="Stand. Genomic Sci.">
        <title>Genomic Encyclopedia of Type Strains, Phase I: The one thousand microbial genomes (KMG-I) project.</title>
        <authorList>
            <person name="Kyrpides N.C."/>
            <person name="Woyke T."/>
            <person name="Eisen J.A."/>
            <person name="Garrity G."/>
            <person name="Lilburn T.G."/>
            <person name="Beck B.J."/>
            <person name="Whitman W.B."/>
            <person name="Hugenholtz P."/>
            <person name="Klenk H.P."/>
        </authorList>
    </citation>
    <scope>NUCLEOTIDE SEQUENCE [LARGE SCALE GENOMIC DNA]</scope>
    <source>
        <strain evidence="13 14">DSM 13484</strain>
    </source>
</reference>